<dbReference type="GeneID" id="25251444"/>
<dbReference type="RefSeq" id="XP_013232824.1">
    <property type="nucleotide sequence ID" value="XM_013377370.1"/>
</dbReference>
<sequence length="1750" mass="185040">MPAAANPGATATTAAAATRHNTPARTGWPCQCPAVGPEELPADSPLRAPLERAPTADDPDPSALALRDLLVFPCPPLGPNLAAADGVWPPLNVRHPAVKRGGGPGCHYSYRDLPNMLSGGDLDGDKYWVIWEPLLVQPLLENWIKGAAPAPAAVHEPTPECVGKEALSCSSSSSTDSSSSSSCSGSEAEGDTEDEPWPADSPTAAEKEGKIDGRHETASTAVAAEGTTIASPATTPTAAATSTATMDPQVPYTIETDERQGEKHTAALRTTADQRPRGADDGLQLEIFQTETVAAPTAEAAERAAAAAATAATAAAEAVVEAQEEAEIANAEQQEQSLGGYSTPRSLEPPRKQQQALDIKRAKHARPQSPTAATTAAAAAAAGGAETQALARYLLKVQRQCQLGIIAKSHLRFCHLPVCYYTEDWKRGKASSEGALALADLAAAAVDAPKTGKQVLLRSSLRCFLEPHFLASPDHRQAEFAAVNLRSRTKSFVSCSILGCLYDRLALILPPPRPCLAAVALRPPQGSPDPRLFCPVRVKTVCVGFEYRPEALLPYKGESRIYCLHMEVALPPLLVGGGPPPPGSSQDGLPRSILTALHISAKNCRACIRTQSLPLPSSSSSSNSNSASSSSSGSCSARSSKCSSSSSETGCLAGRSIAGALPAAGGGAAATAAPAATAAATAAGSCLRIPVSSPNAQQHSRPCCAVLHSAAEASASLPYPLLYCSLSCDLGLALKDPLAACTEVELGGKALVLLLLPLMLGLLSLFIAMVLPATSYDSGMLLVAPMQFICAAAAAATLAAVALEYVLASTGEAAVSPAVFGRPTVLLPPQLWGPDRSAVYVHLPRPAEDLQALLEALNKQLLLLLPPPHPPSPPLQQLTLLPGSSQLQHAVYIGTLSSSSSSRNELLSPMFDRGIGTDCCCVPSAAATEEPLALLSLTPHGAVWEDWQEAPWLQELQTEDFLLRCLSFSPFKGPYSSSNNSSSSSSSSKSGERSGEELLQQLTRLASAAVASQQEKALQLRPQLRPRLDCCRPLVAAAYAAKKPSKRRPRNFVVLDRPLTGLCLRLLLLQLLAKLPASSNSGARVQQLWRALGVQLHLPLLGLSAPGQRPLGSTLYSISALADGAMDAFGVKLLLQHHWKHRRHLLLQLNNQQLQQLQQQLQQQQRQPQQQRVAPQAAIWEIVRRAASHIAPSQEREAALPKDIICSSSSSSSSSKLSRATLAFSSAASASSFLLQQQQQQNGAPGGPLLLLRRLPLPFELKVSPLWPTCHWAVRQQAKELQQQLERGSKKTQKRSIAEAEETRKAAKEDLWGLQKPEAADSSARPLSQLPLWHLRRRGIDSQSDLLELLQQLHQGALPLPCFAASSAPRSTGAAVCSEGTCCSGGEAPSGYFEGAHRQGPPELELDLDLISWCPERLLEFGGEVGRLKKAWDTRLQQLLLRFGVQDEAALLSGLCDSEASPALRSASVGSSSTARVGCLCLYLFDLFLFSFSFLAPQMRLSMEALCSHFWPLRFFGKSLTTDQKRIVAVTAYYFSYVSQGALEGFLAAAGRPPSGQGCPLQQNLQEGSSGSSAGTPEASPEPLAGPPLLTRSELRALEALGILPSAQLGDSPVHSSGAAADSSSAAAESSSTAADSCSTIETPRSPQGLLEQLNKGPLQHPNGRPQEPDSAGDISGAPCGPQATQGGSSLGNTFQPEEQQREQQQQQQQQQQQSPGQQQHFCSFAWMLYPNELKDIKALTLAAAALHEP</sequence>
<feature type="transmembrane region" description="Helical" evidence="2">
    <location>
        <begin position="783"/>
        <end position="807"/>
    </location>
</feature>
<dbReference type="VEuPathDB" id="ToxoDB:ETH_00011275"/>
<keyword evidence="5" id="KW-1185">Reference proteome</keyword>
<proteinExistence type="predicted"/>
<gene>
    <name evidence="4" type="ORF">ETH_00011275</name>
</gene>
<evidence type="ECO:0000313" key="4">
    <source>
        <dbReference type="EMBL" id="CDJ42074.1"/>
    </source>
</evidence>
<feature type="compositionally biased region" description="Low complexity" evidence="1">
    <location>
        <begin position="1703"/>
        <end position="1719"/>
    </location>
</feature>
<feature type="compositionally biased region" description="Low complexity" evidence="1">
    <location>
        <begin position="1616"/>
        <end position="1639"/>
    </location>
</feature>
<feature type="compositionally biased region" description="Polar residues" evidence="1">
    <location>
        <begin position="1560"/>
        <end position="1575"/>
    </location>
</feature>
<feature type="domain" description="RDRP core" evidence="3">
    <location>
        <begin position="369"/>
        <end position="504"/>
    </location>
</feature>
<dbReference type="EMBL" id="HG675688">
    <property type="protein sequence ID" value="CDJ42074.1"/>
    <property type="molecule type" value="Genomic_DNA"/>
</dbReference>
<evidence type="ECO:0000259" key="3">
    <source>
        <dbReference type="Pfam" id="PF05183"/>
    </source>
</evidence>
<feature type="compositionally biased region" description="Low complexity" evidence="1">
    <location>
        <begin position="168"/>
        <end position="186"/>
    </location>
</feature>
<keyword evidence="2" id="KW-0472">Membrane</keyword>
<feature type="compositionally biased region" description="Basic and acidic residues" evidence="1">
    <location>
        <begin position="1296"/>
        <end position="1310"/>
    </location>
</feature>
<feature type="domain" description="RDRP core" evidence="3">
    <location>
        <begin position="111"/>
        <end position="143"/>
    </location>
</feature>
<dbReference type="OrthoDB" id="349390at2759"/>
<keyword evidence="2" id="KW-0812">Transmembrane</keyword>
<dbReference type="PANTHER" id="PTHR13491:SF0">
    <property type="entry name" value="ZINC FINGER CCHC DOMAIN-CONTAINING PROTEIN 10"/>
    <property type="match status" value="1"/>
</dbReference>
<accession>U6L0H2</accession>
<dbReference type="GO" id="GO:0003968">
    <property type="term" value="F:RNA-directed RNA polymerase activity"/>
    <property type="evidence" value="ECO:0007669"/>
    <property type="project" value="InterPro"/>
</dbReference>
<feature type="region of interest" description="Disordered" evidence="1">
    <location>
        <begin position="325"/>
        <end position="375"/>
    </location>
</feature>
<feature type="compositionally biased region" description="Low complexity" evidence="1">
    <location>
        <begin position="976"/>
        <end position="989"/>
    </location>
</feature>
<feature type="region of interest" description="Disordered" evidence="1">
    <location>
        <begin position="1608"/>
        <end position="1719"/>
    </location>
</feature>
<name>U6L0H2_EIMTE</name>
<evidence type="ECO:0000313" key="5">
    <source>
        <dbReference type="Proteomes" id="UP000030747"/>
    </source>
</evidence>
<feature type="region of interest" description="Disordered" evidence="1">
    <location>
        <begin position="1284"/>
        <end position="1310"/>
    </location>
</feature>
<feature type="compositionally biased region" description="Polar residues" evidence="1">
    <location>
        <begin position="1683"/>
        <end position="1695"/>
    </location>
</feature>
<dbReference type="VEuPathDB" id="ToxoDB:ETH2_1152300"/>
<feature type="region of interest" description="Disordered" evidence="1">
    <location>
        <begin position="1557"/>
        <end position="1588"/>
    </location>
</feature>
<dbReference type="PANTHER" id="PTHR13491">
    <property type="entry name" value="ZCCHC10 PROTEIN"/>
    <property type="match status" value="1"/>
</dbReference>
<feature type="compositionally biased region" description="Basic and acidic residues" evidence="1">
    <location>
        <begin position="256"/>
        <end position="265"/>
    </location>
</feature>
<reference evidence="4" key="2">
    <citation type="submission" date="2013-10" db="EMBL/GenBank/DDBJ databases">
        <authorList>
            <person name="Aslett M."/>
        </authorList>
    </citation>
    <scope>NUCLEOTIDE SEQUENCE [LARGE SCALE GENOMIC DNA]</scope>
    <source>
        <strain evidence="4">Houghton</strain>
    </source>
</reference>
<evidence type="ECO:0000256" key="1">
    <source>
        <dbReference type="SAM" id="MobiDB-lite"/>
    </source>
</evidence>
<dbReference type="InterPro" id="IPR039715">
    <property type="entry name" value="ZCCHC10"/>
</dbReference>
<evidence type="ECO:0000256" key="2">
    <source>
        <dbReference type="SAM" id="Phobius"/>
    </source>
</evidence>
<feature type="region of interest" description="Disordered" evidence="1">
    <location>
        <begin position="164"/>
        <end position="278"/>
    </location>
</feature>
<feature type="region of interest" description="Disordered" evidence="1">
    <location>
        <begin position="1"/>
        <end position="61"/>
    </location>
</feature>
<protein>
    <recommendedName>
        <fullName evidence="3">RDRP core domain-containing protein</fullName>
    </recommendedName>
</protein>
<feature type="compositionally biased region" description="Acidic residues" evidence="1">
    <location>
        <begin position="188"/>
        <end position="197"/>
    </location>
</feature>
<feature type="region of interest" description="Disordered" evidence="1">
    <location>
        <begin position="614"/>
        <end position="640"/>
    </location>
</feature>
<feature type="compositionally biased region" description="Basic and acidic residues" evidence="1">
    <location>
        <begin position="205"/>
        <end position="217"/>
    </location>
</feature>
<feature type="compositionally biased region" description="Low complexity" evidence="1">
    <location>
        <begin position="617"/>
        <end position="640"/>
    </location>
</feature>
<reference evidence="4" key="1">
    <citation type="submission" date="2013-10" db="EMBL/GenBank/DDBJ databases">
        <title>Genomic analysis of the causative agents of coccidiosis in chickens.</title>
        <authorList>
            <person name="Reid A.J."/>
            <person name="Blake D."/>
            <person name="Billington K."/>
            <person name="Browne H."/>
            <person name="Dunn M."/>
            <person name="Hung S."/>
            <person name="Kawahara F."/>
            <person name="Miranda-Saavedra D."/>
            <person name="Mourier T."/>
            <person name="Nagra H."/>
            <person name="Otto T.D."/>
            <person name="Rawlings N."/>
            <person name="Sanchez A."/>
            <person name="Sanders M."/>
            <person name="Subramaniam C."/>
            <person name="Tay Y."/>
            <person name="Dear P."/>
            <person name="Doerig C."/>
            <person name="Gruber A."/>
            <person name="Parkinson J."/>
            <person name="Shirley M."/>
            <person name="Wan K.L."/>
            <person name="Berriman M."/>
            <person name="Tomley F."/>
            <person name="Pain A."/>
        </authorList>
    </citation>
    <scope>NUCLEOTIDE SEQUENCE [LARGE SCALE GENOMIC DNA]</scope>
    <source>
        <strain evidence="4">Houghton</strain>
    </source>
</reference>
<organism evidence="4 5">
    <name type="scientific">Eimeria tenella</name>
    <name type="common">Coccidian parasite</name>
    <dbReference type="NCBI Taxonomy" id="5802"/>
    <lineage>
        <taxon>Eukaryota</taxon>
        <taxon>Sar</taxon>
        <taxon>Alveolata</taxon>
        <taxon>Apicomplexa</taxon>
        <taxon>Conoidasida</taxon>
        <taxon>Coccidia</taxon>
        <taxon>Eucoccidiorida</taxon>
        <taxon>Eimeriorina</taxon>
        <taxon>Eimeriidae</taxon>
        <taxon>Eimeria</taxon>
    </lineage>
</organism>
<dbReference type="InterPro" id="IPR057596">
    <property type="entry name" value="RDRP_core"/>
</dbReference>
<feature type="compositionally biased region" description="Low complexity" evidence="1">
    <location>
        <begin position="1"/>
        <end position="26"/>
    </location>
</feature>
<feature type="region of interest" description="Disordered" evidence="1">
    <location>
        <begin position="974"/>
        <end position="993"/>
    </location>
</feature>
<dbReference type="Pfam" id="PF05183">
    <property type="entry name" value="RdRP"/>
    <property type="match status" value="2"/>
</dbReference>
<feature type="transmembrane region" description="Helical" evidence="2">
    <location>
        <begin position="750"/>
        <end position="771"/>
    </location>
</feature>
<feature type="compositionally biased region" description="Low complexity" evidence="1">
    <location>
        <begin position="227"/>
        <end position="245"/>
    </location>
</feature>
<dbReference type="Proteomes" id="UP000030747">
    <property type="component" value="Unassembled WGS sequence"/>
</dbReference>
<keyword evidence="2" id="KW-1133">Transmembrane helix</keyword>